<keyword evidence="1" id="KW-0808">Transferase</keyword>
<dbReference type="InterPro" id="IPR023213">
    <property type="entry name" value="CAT-like_dom_sf"/>
</dbReference>
<protein>
    <submittedName>
        <fullName evidence="3">Uncharacterized protein</fullName>
    </submittedName>
</protein>
<dbReference type="Proteomes" id="UP001054252">
    <property type="component" value="Unassembled WGS sequence"/>
</dbReference>
<evidence type="ECO:0000256" key="2">
    <source>
        <dbReference type="ARBA" id="ARBA00023315"/>
    </source>
</evidence>
<evidence type="ECO:0000313" key="4">
    <source>
        <dbReference type="Proteomes" id="UP001054252"/>
    </source>
</evidence>
<dbReference type="Gene3D" id="3.30.559.10">
    <property type="entry name" value="Chloramphenicol acetyltransferase-like domain"/>
    <property type="match status" value="2"/>
</dbReference>
<dbReference type="InterPro" id="IPR051504">
    <property type="entry name" value="Plant_metabolite_acyltrans"/>
</dbReference>
<proteinExistence type="predicted"/>
<evidence type="ECO:0000313" key="3">
    <source>
        <dbReference type="EMBL" id="GKV39192.1"/>
    </source>
</evidence>
<dbReference type="PANTHER" id="PTHR31625">
    <property type="match status" value="1"/>
</dbReference>
<comment type="caution">
    <text evidence="3">The sequence shown here is derived from an EMBL/GenBank/DDBJ whole genome shotgun (WGS) entry which is preliminary data.</text>
</comment>
<reference evidence="3 4" key="1">
    <citation type="journal article" date="2021" name="Commun. Biol.">
        <title>The genome of Shorea leprosula (Dipterocarpaceae) highlights the ecological relevance of drought in aseasonal tropical rainforests.</title>
        <authorList>
            <person name="Ng K.K.S."/>
            <person name="Kobayashi M.J."/>
            <person name="Fawcett J.A."/>
            <person name="Hatakeyama M."/>
            <person name="Paape T."/>
            <person name="Ng C.H."/>
            <person name="Ang C.C."/>
            <person name="Tnah L.H."/>
            <person name="Lee C.T."/>
            <person name="Nishiyama T."/>
            <person name="Sese J."/>
            <person name="O'Brien M.J."/>
            <person name="Copetti D."/>
            <person name="Mohd Noor M.I."/>
            <person name="Ong R.C."/>
            <person name="Putra M."/>
            <person name="Sireger I.Z."/>
            <person name="Indrioko S."/>
            <person name="Kosugi Y."/>
            <person name="Izuno A."/>
            <person name="Isagi Y."/>
            <person name="Lee S.L."/>
            <person name="Shimizu K.K."/>
        </authorList>
    </citation>
    <scope>NUCLEOTIDE SEQUENCE [LARGE SCALE GENOMIC DNA]</scope>
    <source>
        <strain evidence="3">214</strain>
    </source>
</reference>
<dbReference type="Pfam" id="PF02458">
    <property type="entry name" value="Transferase"/>
    <property type="match status" value="1"/>
</dbReference>
<evidence type="ECO:0000256" key="1">
    <source>
        <dbReference type="ARBA" id="ARBA00022679"/>
    </source>
</evidence>
<name>A0AAV5LRR9_9ROSI</name>
<dbReference type="EMBL" id="BPVZ01000133">
    <property type="protein sequence ID" value="GKV39192.1"/>
    <property type="molecule type" value="Genomic_DNA"/>
</dbReference>
<keyword evidence="2" id="KW-0012">Acyltransferase</keyword>
<accession>A0AAV5LRR9</accession>
<keyword evidence="4" id="KW-1185">Reference proteome</keyword>
<organism evidence="3 4">
    <name type="scientific">Rubroshorea leprosula</name>
    <dbReference type="NCBI Taxonomy" id="152421"/>
    <lineage>
        <taxon>Eukaryota</taxon>
        <taxon>Viridiplantae</taxon>
        <taxon>Streptophyta</taxon>
        <taxon>Embryophyta</taxon>
        <taxon>Tracheophyta</taxon>
        <taxon>Spermatophyta</taxon>
        <taxon>Magnoliopsida</taxon>
        <taxon>eudicotyledons</taxon>
        <taxon>Gunneridae</taxon>
        <taxon>Pentapetalae</taxon>
        <taxon>rosids</taxon>
        <taxon>malvids</taxon>
        <taxon>Malvales</taxon>
        <taxon>Dipterocarpaceae</taxon>
        <taxon>Rubroshorea</taxon>
    </lineage>
</organism>
<dbReference type="AlphaFoldDB" id="A0AAV5LRR9"/>
<sequence>MLLAWQTGIVKVLEDSQVSPPPGLVQTTTVPLTFFDIYWINCCPVQFLFFFEIPYPTLHFTQTTLPNLKTSLSLALKHFFPLAGSIIFPSPPQQPYILYSEGDFVPSIVAESTADFSHLVGNHEGTVGELQALVRGLPRSPVSKGCKQQPAMAIQVTVFPNSGISIGITFSHMVVDGRVFTHFMKSWTVICKSKSDLISQGESLPIYNRDLISDPGGIASIFMKDASEWEDLSSIPLQKLRITTVINRSQIEILKNWVKRKSTEESPLNPLRISTFIVTCAYMWVCLIKSQQTEMDDNTDHNVSHFVFAADLSDRLKIPATYFGNCLEPLFAEAKKGELLGETGILVAAKPVGREIMELEREALRGAERWVLRAKEISQSGGHQVNVAGSPKLRWYELDFGWGRTKKTEVGDIGSDGLISIVESRDEEGGIEFGIEFGLALSKDESERFSAAFKEGLLTLS</sequence>
<dbReference type="GO" id="GO:0016747">
    <property type="term" value="F:acyltransferase activity, transferring groups other than amino-acyl groups"/>
    <property type="evidence" value="ECO:0007669"/>
    <property type="project" value="UniProtKB-ARBA"/>
</dbReference>
<gene>
    <name evidence="3" type="ORF">SLEP1_g47000</name>
</gene>